<dbReference type="SUPFAM" id="SSF51735">
    <property type="entry name" value="NAD(P)-binding Rossmann-fold domains"/>
    <property type="match status" value="1"/>
</dbReference>
<feature type="region of interest" description="Disordered" evidence="3">
    <location>
        <begin position="113"/>
        <end position="133"/>
    </location>
</feature>
<comment type="similarity">
    <text evidence="1">Belongs to the short-chain dehydrogenases/reductases (SDR) family.</text>
</comment>
<dbReference type="Pfam" id="PF00106">
    <property type="entry name" value="adh_short"/>
    <property type="match status" value="1"/>
</dbReference>
<evidence type="ECO:0000256" key="3">
    <source>
        <dbReference type="SAM" id="MobiDB-lite"/>
    </source>
</evidence>
<sequence>MYPGLGSDHHDLVGCRCLGRAGHGLLRGKKHAVEGFAESLSKEVGPLGISVSMVQPGLFRTDTLGSSMRSVAPGNAYGNSVGALMGALSGLSGSQPGDPAKLGESIVTLVRRGRPPAARADRSRCERLGAWPT</sequence>
<dbReference type="PANTHER" id="PTHR43976">
    <property type="entry name" value="SHORT CHAIN DEHYDROGENASE"/>
    <property type="match status" value="1"/>
</dbReference>
<name>A0ABV2WYN1_9NOCA</name>
<dbReference type="InterPro" id="IPR036291">
    <property type="entry name" value="NAD(P)-bd_dom_sf"/>
</dbReference>
<dbReference type="InterPro" id="IPR051911">
    <property type="entry name" value="SDR_oxidoreductase"/>
</dbReference>
<dbReference type="PANTHER" id="PTHR43976:SF16">
    <property type="entry name" value="SHORT-CHAIN DEHYDROGENASE_REDUCTASE FAMILY PROTEIN"/>
    <property type="match status" value="1"/>
</dbReference>
<protein>
    <submittedName>
        <fullName evidence="4">SDR family NAD(P)-dependent oxidoreductase</fullName>
    </submittedName>
</protein>
<evidence type="ECO:0000256" key="2">
    <source>
        <dbReference type="ARBA" id="ARBA00023002"/>
    </source>
</evidence>
<evidence type="ECO:0000313" key="4">
    <source>
        <dbReference type="EMBL" id="MEU1956005.1"/>
    </source>
</evidence>
<keyword evidence="2" id="KW-0560">Oxidoreductase</keyword>
<dbReference type="Gene3D" id="3.40.50.720">
    <property type="entry name" value="NAD(P)-binding Rossmann-like Domain"/>
    <property type="match status" value="1"/>
</dbReference>
<reference evidence="4 5" key="1">
    <citation type="submission" date="2024-06" db="EMBL/GenBank/DDBJ databases">
        <title>The Natural Products Discovery Center: Release of the First 8490 Sequenced Strains for Exploring Actinobacteria Biosynthetic Diversity.</title>
        <authorList>
            <person name="Kalkreuter E."/>
            <person name="Kautsar S.A."/>
            <person name="Yang D."/>
            <person name="Bader C.D."/>
            <person name="Teijaro C.N."/>
            <person name="Fluegel L."/>
            <person name="Davis C.M."/>
            <person name="Simpson J.R."/>
            <person name="Lauterbach L."/>
            <person name="Steele A.D."/>
            <person name="Gui C."/>
            <person name="Meng S."/>
            <person name="Li G."/>
            <person name="Viehrig K."/>
            <person name="Ye F."/>
            <person name="Su P."/>
            <person name="Kiefer A.F."/>
            <person name="Nichols A."/>
            <person name="Cepeda A.J."/>
            <person name="Yan W."/>
            <person name="Fan B."/>
            <person name="Jiang Y."/>
            <person name="Adhikari A."/>
            <person name="Zheng C.-J."/>
            <person name="Schuster L."/>
            <person name="Cowan T.M."/>
            <person name="Smanski M.J."/>
            <person name="Chevrette M.G."/>
            <person name="De Carvalho L.P.S."/>
            <person name="Shen B."/>
        </authorList>
    </citation>
    <scope>NUCLEOTIDE SEQUENCE [LARGE SCALE GENOMIC DNA]</scope>
    <source>
        <strain evidence="4 5">NPDC019708</strain>
    </source>
</reference>
<keyword evidence="5" id="KW-1185">Reference proteome</keyword>
<comment type="caution">
    <text evidence="4">The sequence shown here is derived from an EMBL/GenBank/DDBJ whole genome shotgun (WGS) entry which is preliminary data.</text>
</comment>
<proteinExistence type="inferred from homology"/>
<dbReference type="EMBL" id="JBEYBF010000031">
    <property type="protein sequence ID" value="MEU1956005.1"/>
    <property type="molecule type" value="Genomic_DNA"/>
</dbReference>
<organism evidence="4 5">
    <name type="scientific">Nocardia rhamnosiphila</name>
    <dbReference type="NCBI Taxonomy" id="426716"/>
    <lineage>
        <taxon>Bacteria</taxon>
        <taxon>Bacillati</taxon>
        <taxon>Actinomycetota</taxon>
        <taxon>Actinomycetes</taxon>
        <taxon>Mycobacteriales</taxon>
        <taxon>Nocardiaceae</taxon>
        <taxon>Nocardia</taxon>
    </lineage>
</organism>
<gene>
    <name evidence="4" type="ORF">ABZ510_29640</name>
</gene>
<accession>A0ABV2WYN1</accession>
<dbReference type="Proteomes" id="UP001550628">
    <property type="component" value="Unassembled WGS sequence"/>
</dbReference>
<dbReference type="RefSeq" id="WP_357154380.1">
    <property type="nucleotide sequence ID" value="NZ_JBEYBF010000031.1"/>
</dbReference>
<dbReference type="InterPro" id="IPR002347">
    <property type="entry name" value="SDR_fam"/>
</dbReference>
<evidence type="ECO:0000256" key="1">
    <source>
        <dbReference type="ARBA" id="ARBA00006484"/>
    </source>
</evidence>
<evidence type="ECO:0000313" key="5">
    <source>
        <dbReference type="Proteomes" id="UP001550628"/>
    </source>
</evidence>